<dbReference type="OrthoDB" id="1423961at2"/>
<evidence type="ECO:0000313" key="3">
    <source>
        <dbReference type="Proteomes" id="UP000277579"/>
    </source>
</evidence>
<organism evidence="2 3">
    <name type="scientific">Flavobacterium endophyticum</name>
    <dbReference type="NCBI Taxonomy" id="1540163"/>
    <lineage>
        <taxon>Bacteria</taxon>
        <taxon>Pseudomonadati</taxon>
        <taxon>Bacteroidota</taxon>
        <taxon>Flavobacteriia</taxon>
        <taxon>Flavobacteriales</taxon>
        <taxon>Flavobacteriaceae</taxon>
        <taxon>Flavobacterium</taxon>
    </lineage>
</organism>
<dbReference type="InterPro" id="IPR053146">
    <property type="entry name" value="QDO-like"/>
</dbReference>
<dbReference type="PANTHER" id="PTHR36440">
    <property type="entry name" value="PUTATIVE (AFU_ORTHOLOGUE AFUA_8G07350)-RELATED"/>
    <property type="match status" value="1"/>
</dbReference>
<dbReference type="SUPFAM" id="SSF51182">
    <property type="entry name" value="RmlC-like cupins"/>
    <property type="match status" value="1"/>
</dbReference>
<dbReference type="RefSeq" id="WP_121374818.1">
    <property type="nucleotide sequence ID" value="NZ_RBLC01000001.1"/>
</dbReference>
<dbReference type="InterPro" id="IPR014710">
    <property type="entry name" value="RmlC-like_jellyroll"/>
</dbReference>
<dbReference type="Gene3D" id="2.60.120.10">
    <property type="entry name" value="Jelly Rolls"/>
    <property type="match status" value="1"/>
</dbReference>
<reference evidence="2 3" key="1">
    <citation type="submission" date="2018-10" db="EMBL/GenBank/DDBJ databases">
        <title>Genomic Encyclopedia of Archaeal and Bacterial Type Strains, Phase II (KMG-II): from individual species to whole genera.</title>
        <authorList>
            <person name="Goeker M."/>
        </authorList>
    </citation>
    <scope>NUCLEOTIDE SEQUENCE [LARGE SCALE GENOMIC DNA]</scope>
    <source>
        <strain evidence="2 3">DSM 29537</strain>
    </source>
</reference>
<dbReference type="InterPro" id="IPR011051">
    <property type="entry name" value="RmlC_Cupin_sf"/>
</dbReference>
<dbReference type="Pfam" id="PF07883">
    <property type="entry name" value="Cupin_2"/>
    <property type="match status" value="1"/>
</dbReference>
<dbReference type="Proteomes" id="UP000277579">
    <property type="component" value="Unassembled WGS sequence"/>
</dbReference>
<dbReference type="AlphaFoldDB" id="A0A495MK59"/>
<comment type="caution">
    <text evidence="2">The sequence shown here is derived from an EMBL/GenBank/DDBJ whole genome shotgun (WGS) entry which is preliminary data.</text>
</comment>
<name>A0A495MK59_9FLAO</name>
<protein>
    <submittedName>
        <fullName evidence="2">Cupin domain-containing protein</fullName>
    </submittedName>
</protein>
<proteinExistence type="predicted"/>
<accession>A0A495MK59</accession>
<feature type="domain" description="Cupin type-2" evidence="1">
    <location>
        <begin position="83"/>
        <end position="145"/>
    </location>
</feature>
<dbReference type="InterPro" id="IPR013096">
    <property type="entry name" value="Cupin_2"/>
</dbReference>
<evidence type="ECO:0000259" key="1">
    <source>
        <dbReference type="Pfam" id="PF07883"/>
    </source>
</evidence>
<dbReference type="EMBL" id="RBLC01000001">
    <property type="protein sequence ID" value="RKS25412.1"/>
    <property type="molecule type" value="Genomic_DNA"/>
</dbReference>
<evidence type="ECO:0000313" key="2">
    <source>
        <dbReference type="EMBL" id="RKS25412.1"/>
    </source>
</evidence>
<dbReference type="PANTHER" id="PTHR36440:SF1">
    <property type="entry name" value="PUTATIVE (AFU_ORTHOLOGUE AFUA_8G07350)-RELATED"/>
    <property type="match status" value="1"/>
</dbReference>
<keyword evidence="3" id="KW-1185">Reference proteome</keyword>
<sequence length="184" mass="20519">MKRQRFISVLLLAIPALSFAKIGNFKFGKRPKKGFVVRANESRFDGKQKTVENVLGRCIVSSAYTDGDLLIVAPSKKTFAFKGGPPLHIHKNQDEIFFVANGEFIVQIDKEIVTVKTGDTVFIPRGIPHTYANPIENNPGILISIHQPAGKNEAFFNYLCTYEKLPDYEIDPDSPVVGEPIKIE</sequence>
<gene>
    <name evidence="2" type="ORF">CLV94_0442</name>
</gene>